<accession>A0A6J5RHK1</accession>
<dbReference type="SUPFAM" id="SSF53955">
    <property type="entry name" value="Lysozyme-like"/>
    <property type="match status" value="1"/>
</dbReference>
<name>A0A6J5RHK1_9CAUD</name>
<evidence type="ECO:0000259" key="1">
    <source>
        <dbReference type="Pfam" id="PF01464"/>
    </source>
</evidence>
<organism evidence="3">
    <name type="scientific">uncultured Caudovirales phage</name>
    <dbReference type="NCBI Taxonomy" id="2100421"/>
    <lineage>
        <taxon>Viruses</taxon>
        <taxon>Duplodnaviria</taxon>
        <taxon>Heunggongvirae</taxon>
        <taxon>Uroviricota</taxon>
        <taxon>Caudoviricetes</taxon>
        <taxon>Peduoviridae</taxon>
        <taxon>Maltschvirus</taxon>
        <taxon>Maltschvirus maltsch</taxon>
    </lineage>
</organism>
<reference evidence="3" key="1">
    <citation type="submission" date="2020-05" db="EMBL/GenBank/DDBJ databases">
        <authorList>
            <person name="Chiriac C."/>
            <person name="Salcher M."/>
            <person name="Ghai R."/>
            <person name="Kavagutti S V."/>
        </authorList>
    </citation>
    <scope>NUCLEOTIDE SEQUENCE</scope>
</reference>
<dbReference type="Gene3D" id="1.10.530.10">
    <property type="match status" value="1"/>
</dbReference>
<dbReference type="EMBL" id="LR796916">
    <property type="protein sequence ID" value="CAB4175395.1"/>
    <property type="molecule type" value="Genomic_DNA"/>
</dbReference>
<dbReference type="InterPro" id="IPR023346">
    <property type="entry name" value="Lysozyme-like_dom_sf"/>
</dbReference>
<feature type="domain" description="Transglycosylase SLT" evidence="1">
    <location>
        <begin position="52"/>
        <end position="169"/>
    </location>
</feature>
<dbReference type="InterPro" id="IPR008258">
    <property type="entry name" value="Transglycosylase_SLT_dom_1"/>
</dbReference>
<sequence length="175" mass="20014">MLVNSIKIGIVVGAFAVTALTVTEPEIPQKQEVRIPESIDQGSPPCIQLYHYIKEYADTFDIPIQYAFGVAYAETRYGGPFHWRYNPAQTSSAGAVGPMQVMVSTARYINRDGVSKDYLRTNIKYNVYTSMKLLRRLYNLRGNWKVVFGEYNTGRPCINGYAERVYNHQIDWEIN</sequence>
<proteinExistence type="predicted"/>
<dbReference type="Pfam" id="PF01464">
    <property type="entry name" value="SLT"/>
    <property type="match status" value="1"/>
</dbReference>
<gene>
    <name evidence="3" type="ORF">UFOVP1247_135</name>
    <name evidence="2" type="ORF">UFOVP970_175</name>
</gene>
<evidence type="ECO:0000313" key="3">
    <source>
        <dbReference type="EMBL" id="CAB4193737.1"/>
    </source>
</evidence>
<dbReference type="EMBL" id="LR797195">
    <property type="protein sequence ID" value="CAB4193737.1"/>
    <property type="molecule type" value="Genomic_DNA"/>
</dbReference>
<evidence type="ECO:0000313" key="2">
    <source>
        <dbReference type="EMBL" id="CAB4175395.1"/>
    </source>
</evidence>
<protein>
    <submittedName>
        <fullName evidence="3">LT_GEWL domain containing protein</fullName>
    </submittedName>
</protein>